<keyword evidence="3" id="KW-1185">Reference proteome</keyword>
<evidence type="ECO:0000313" key="2">
    <source>
        <dbReference type="EMBL" id="NHE58067.1"/>
    </source>
</evidence>
<organism evidence="2 3">
    <name type="scientific">Cyclobacterium plantarum</name>
    <dbReference type="NCBI Taxonomy" id="2716263"/>
    <lineage>
        <taxon>Bacteria</taxon>
        <taxon>Pseudomonadati</taxon>
        <taxon>Bacteroidota</taxon>
        <taxon>Cytophagia</taxon>
        <taxon>Cytophagales</taxon>
        <taxon>Cyclobacteriaceae</taxon>
        <taxon>Cyclobacterium</taxon>
    </lineage>
</organism>
<protein>
    <submittedName>
        <fullName evidence="2">Uncharacterized protein</fullName>
    </submittedName>
</protein>
<dbReference type="EMBL" id="JAANYN010000006">
    <property type="protein sequence ID" value="NHE58067.1"/>
    <property type="molecule type" value="Genomic_DNA"/>
</dbReference>
<feature type="transmembrane region" description="Helical" evidence="1">
    <location>
        <begin position="12"/>
        <end position="33"/>
    </location>
</feature>
<sequence length="68" mass="7622">MNNTLKNGKLKNRFIIGSVGMAILFMAFGSYGSFNPFEIGFYTSIGAGIGWFYISYYGFKWLLGNNKS</sequence>
<reference evidence="2 3" key="1">
    <citation type="submission" date="2020-03" db="EMBL/GenBank/DDBJ databases">
        <title>Cyclobacterium plantarum sp. nov., a marine bacterium isolated from a coastal-marine wetland.</title>
        <authorList>
            <person name="Sanchez-Porro C."/>
            <person name="Ventosa A."/>
            <person name="Amoozegar M."/>
        </authorList>
    </citation>
    <scope>NUCLEOTIDE SEQUENCE [LARGE SCALE GENOMIC DNA]</scope>
    <source>
        <strain evidence="2 3">GBPx2</strain>
    </source>
</reference>
<gene>
    <name evidence="2" type="ORF">G9Q97_14730</name>
</gene>
<keyword evidence="1" id="KW-1133">Transmembrane helix</keyword>
<dbReference type="Proteomes" id="UP000649799">
    <property type="component" value="Unassembled WGS sequence"/>
</dbReference>
<accession>A0ABX0HC76</accession>
<name>A0ABX0HC76_9BACT</name>
<proteinExistence type="predicted"/>
<evidence type="ECO:0000313" key="3">
    <source>
        <dbReference type="Proteomes" id="UP000649799"/>
    </source>
</evidence>
<evidence type="ECO:0000256" key="1">
    <source>
        <dbReference type="SAM" id="Phobius"/>
    </source>
</evidence>
<keyword evidence="1" id="KW-0812">Transmembrane</keyword>
<keyword evidence="1" id="KW-0472">Membrane</keyword>
<comment type="caution">
    <text evidence="2">The sequence shown here is derived from an EMBL/GenBank/DDBJ whole genome shotgun (WGS) entry which is preliminary data.</text>
</comment>
<feature type="transmembrane region" description="Helical" evidence="1">
    <location>
        <begin position="39"/>
        <end position="59"/>
    </location>
</feature>
<dbReference type="RefSeq" id="WP_166148113.1">
    <property type="nucleotide sequence ID" value="NZ_JAANYN010000006.1"/>
</dbReference>